<dbReference type="InterPro" id="IPR011050">
    <property type="entry name" value="Pectin_lyase_fold/virulence"/>
</dbReference>
<reference evidence="1" key="1">
    <citation type="submission" date="2019-03" db="EMBL/GenBank/DDBJ databases">
        <title>Single cell metagenomics reveals metabolic interactions within the superorganism composed of flagellate Streblomastix strix and complex community of Bacteroidetes bacteria on its surface.</title>
        <authorList>
            <person name="Treitli S.C."/>
            <person name="Kolisko M."/>
            <person name="Husnik F."/>
            <person name="Keeling P."/>
            <person name="Hampl V."/>
        </authorList>
    </citation>
    <scope>NUCLEOTIDE SEQUENCE</scope>
    <source>
        <strain evidence="1">STM</strain>
    </source>
</reference>
<protein>
    <submittedName>
        <fullName evidence="1">Uncharacterized protein</fullName>
    </submittedName>
</protein>
<proteinExistence type="predicted"/>
<dbReference type="InterPro" id="IPR012334">
    <property type="entry name" value="Pectin_lyas_fold"/>
</dbReference>
<dbReference type="EMBL" id="SNRY01002245">
    <property type="protein sequence ID" value="KAA6326012.1"/>
    <property type="molecule type" value="Genomic_DNA"/>
</dbReference>
<comment type="caution">
    <text evidence="1">The sequence shown here is derived from an EMBL/GenBank/DDBJ whole genome shotgun (WGS) entry which is preliminary data.</text>
</comment>
<dbReference type="Gene3D" id="2.160.20.10">
    <property type="entry name" value="Single-stranded right-handed beta-helix, Pectin lyase-like"/>
    <property type="match status" value="1"/>
</dbReference>
<gene>
    <name evidence="1" type="ORF">EZS27_024835</name>
</gene>
<accession>A0A5J4QWW1</accession>
<dbReference type="AlphaFoldDB" id="A0A5J4QWW1"/>
<name>A0A5J4QWW1_9ZZZZ</name>
<evidence type="ECO:0000313" key="1">
    <source>
        <dbReference type="EMBL" id="KAA6326012.1"/>
    </source>
</evidence>
<organism evidence="1">
    <name type="scientific">termite gut metagenome</name>
    <dbReference type="NCBI Taxonomy" id="433724"/>
    <lineage>
        <taxon>unclassified sequences</taxon>
        <taxon>metagenomes</taxon>
        <taxon>organismal metagenomes</taxon>
    </lineage>
</organism>
<dbReference type="SUPFAM" id="SSF51126">
    <property type="entry name" value="Pectin lyase-like"/>
    <property type="match status" value="1"/>
</dbReference>
<sequence>MKKDTFKKKRKIRVLGLIKLVGKTFDELLEGAQTIHDNEIPESNTNVLVGGQLIDMVGKMKEMGENSNLSINRYVIYSSNENGLSAIRSGNNVTVSLSKIGVGLLASENPNGFRWFEGINDVLLQNGDGIIANLQTGMIEKLTAVFGQGYKQFMSADKLLLYINLYGIVVSPFGNLQKAAAEIQDGTKYIKLNGGDISNKINLKQNIINCFDRKEVGKNPFYTPNIVGLSNYNVSDFILKRDGTNFSQPDCYSEKAGNSGDSGMMYSFNIPLCKKIIFSFEYRSNMDVATGLYERNASGWINNPGVVQKILPPESNPQTKIITIERTYETGATQAVLSFGSTTSPLGIMSSNIDFEIGFLKAECLGVIEDADINVITVASDGSGNFTSIRNAVNSITEASSYNPYKVFVKNGTYNEIDIKTKDYVDVEGESRDGVIVYTDGTSTENSPADYNWKPEYRNVPVNTIPKAWKHQWIHMSNSEIRNMTLVGNQTKYVIHQDNQNNSYEAKCKNCKFIRKEDYNYSTTDYDRGLVYCIGIGATQGQYQRFEDCMFEWYIDNFPNIPLTEPTAIIWHNWNNKTIPCGASIVNCLTFGGNLLNAAELGSETDDVINIIDCKTDDAKFGIFYSVTTGYYIPPGESSPTQNPERIPYCIRLNIKNSKINSVVLQKGRENGFSKILNPETVMLIKVQTGIQIGTPLLVPKNGYFTTSIATGRDFVLAMQPSSVETYIYANSGIRGRGLALAGNYTFGDNLYISNGKFTKTQTGEIVATVISNQSLITEGLIDLSKIR</sequence>